<evidence type="ECO:0000256" key="2">
    <source>
        <dbReference type="ARBA" id="ARBA00011903"/>
    </source>
</evidence>
<comment type="caution">
    <text evidence="11">The sequence shown here is derived from an EMBL/GenBank/DDBJ whole genome shotgun (WGS) entry which is preliminary data.</text>
</comment>
<comment type="similarity">
    <text evidence="1">Belongs to the CpsD/CapB family.</text>
</comment>
<sequence length="679" mass="71581">MIAIGLPLLAGGAVSREAPVYSATGTLLYAPVDFNSKLLRGVVETSRVTDTLMASQAAVIRSTTMIGQLIARFDLAARPEFNPNLGRASFWRRWWPKTLRPAAPASHGVVAAAVRAALRVRVPEGTQLIEVSFRSTDPGLAARAANLAMRLYLERQRAANLAILDHAQAWLSRRAKATARALEATDIAIAKARAASGTERGVSATLTNQAAGRLTDALVVAETGLAAAKARMRREMDGTAAAAAASVASNVAPMRAREAELVAKLSALSAAEGPNYPDVRAARRALAALRGQIGAETGRLVAADRARMTADATRVAALKAALASARGRAASESILAAPVASLEEQRAAQRSLLRAQTEQIGALESQSALARPDARILSPAPVPMRPSAPRFGMLVVGAAILGLCLGVLAALAAEALNVSFRSGGEVSSAFDIPCVALIPEVNRRERRGLSVPDYVRVNPFSSFTEQMRALRTSLWLDPRAPKSLAVTAARPGEGKTTLALSLAVLLADSGMRVLAIDCDIRQPSFDAAFELGGAPGLTDCLSGRVSVEAAIQADQAPMLDVMTAGAVATDALSLFMSARMPELIAALRDRYDLVILDLPPVFALAEARVLARQADATLLCIRWGETPRRVVAASLALLDRAGIRIAGAVLTRVDSTRHARAGFADSELYHPRYGGYFRS</sequence>
<organism evidence="11 12">
    <name type="scientific">Acidiphilium iwatense</name>
    <dbReference type="NCBI Taxonomy" id="768198"/>
    <lineage>
        <taxon>Bacteria</taxon>
        <taxon>Pseudomonadati</taxon>
        <taxon>Pseudomonadota</taxon>
        <taxon>Alphaproteobacteria</taxon>
        <taxon>Acetobacterales</taxon>
        <taxon>Acidocellaceae</taxon>
        <taxon>Acidiphilium</taxon>
    </lineage>
</organism>
<dbReference type="NCBIfam" id="TIGR01007">
    <property type="entry name" value="eps_fam"/>
    <property type="match status" value="1"/>
</dbReference>
<dbReference type="SUPFAM" id="SSF52540">
    <property type="entry name" value="P-loop containing nucleoside triphosphate hydrolases"/>
    <property type="match status" value="1"/>
</dbReference>
<dbReference type="PANTHER" id="PTHR32309">
    <property type="entry name" value="TYROSINE-PROTEIN KINASE"/>
    <property type="match status" value="1"/>
</dbReference>
<keyword evidence="4" id="KW-0547">Nucleotide-binding</keyword>
<gene>
    <name evidence="11" type="ORF">L2A60_16260</name>
</gene>
<dbReference type="PANTHER" id="PTHR32309:SF13">
    <property type="entry name" value="FERRIC ENTEROBACTIN TRANSPORT PROTEIN FEPE"/>
    <property type="match status" value="1"/>
</dbReference>
<evidence type="ECO:0000256" key="8">
    <source>
        <dbReference type="ARBA" id="ARBA00051245"/>
    </source>
</evidence>
<reference evidence="11 12" key="1">
    <citation type="submission" date="2022-01" db="EMBL/GenBank/DDBJ databases">
        <authorList>
            <person name="Won M."/>
            <person name="Kim S.-J."/>
            <person name="Kwon S.-W."/>
        </authorList>
    </citation>
    <scope>NUCLEOTIDE SEQUENCE [LARGE SCALE GENOMIC DNA]</scope>
    <source>
        <strain evidence="11 12">KCTC 23505</strain>
    </source>
</reference>
<evidence type="ECO:0000313" key="12">
    <source>
        <dbReference type="Proteomes" id="UP001521209"/>
    </source>
</evidence>
<protein>
    <recommendedName>
        <fullName evidence="2">non-specific protein-tyrosine kinase</fullName>
        <ecNumber evidence="2">2.7.10.2</ecNumber>
    </recommendedName>
</protein>
<dbReference type="Pfam" id="PF13614">
    <property type="entry name" value="AAA_31"/>
    <property type="match status" value="1"/>
</dbReference>
<dbReference type="Gene3D" id="3.40.50.300">
    <property type="entry name" value="P-loop containing nucleotide triphosphate hydrolases"/>
    <property type="match status" value="1"/>
</dbReference>
<evidence type="ECO:0000256" key="9">
    <source>
        <dbReference type="SAM" id="Phobius"/>
    </source>
</evidence>
<evidence type="ECO:0000256" key="4">
    <source>
        <dbReference type="ARBA" id="ARBA00022741"/>
    </source>
</evidence>
<keyword evidence="9" id="KW-0472">Membrane</keyword>
<evidence type="ECO:0000313" key="11">
    <source>
        <dbReference type="EMBL" id="MCF3948229.1"/>
    </source>
</evidence>
<evidence type="ECO:0000259" key="10">
    <source>
        <dbReference type="Pfam" id="PF13614"/>
    </source>
</evidence>
<evidence type="ECO:0000256" key="5">
    <source>
        <dbReference type="ARBA" id="ARBA00022777"/>
    </source>
</evidence>
<keyword evidence="9" id="KW-1133">Transmembrane helix</keyword>
<evidence type="ECO:0000256" key="7">
    <source>
        <dbReference type="ARBA" id="ARBA00023137"/>
    </source>
</evidence>
<dbReference type="GO" id="GO:0004715">
    <property type="term" value="F:non-membrane spanning protein tyrosine kinase activity"/>
    <property type="evidence" value="ECO:0007669"/>
    <property type="project" value="UniProtKB-EC"/>
</dbReference>
<keyword evidence="9" id="KW-0812">Transmembrane</keyword>
<dbReference type="InterPro" id="IPR027417">
    <property type="entry name" value="P-loop_NTPase"/>
</dbReference>
<accession>A0ABS9DZP1</accession>
<evidence type="ECO:0000256" key="6">
    <source>
        <dbReference type="ARBA" id="ARBA00022840"/>
    </source>
</evidence>
<dbReference type="EMBL" id="JAKGBZ010000043">
    <property type="protein sequence ID" value="MCF3948229.1"/>
    <property type="molecule type" value="Genomic_DNA"/>
</dbReference>
<dbReference type="RefSeq" id="WP_235705526.1">
    <property type="nucleotide sequence ID" value="NZ_JAKGBZ010000043.1"/>
</dbReference>
<keyword evidence="6" id="KW-0067">ATP-binding</keyword>
<name>A0ABS9DZP1_9PROT</name>
<feature type="domain" description="AAA" evidence="10">
    <location>
        <begin position="483"/>
        <end position="618"/>
    </location>
</feature>
<keyword evidence="12" id="KW-1185">Reference proteome</keyword>
<comment type="catalytic activity">
    <reaction evidence="8">
        <text>L-tyrosyl-[protein] + ATP = O-phospho-L-tyrosyl-[protein] + ADP + H(+)</text>
        <dbReference type="Rhea" id="RHEA:10596"/>
        <dbReference type="Rhea" id="RHEA-COMP:10136"/>
        <dbReference type="Rhea" id="RHEA-COMP:20101"/>
        <dbReference type="ChEBI" id="CHEBI:15378"/>
        <dbReference type="ChEBI" id="CHEBI:30616"/>
        <dbReference type="ChEBI" id="CHEBI:46858"/>
        <dbReference type="ChEBI" id="CHEBI:61978"/>
        <dbReference type="ChEBI" id="CHEBI:456216"/>
        <dbReference type="EC" id="2.7.10.2"/>
    </reaction>
</comment>
<evidence type="ECO:0000256" key="1">
    <source>
        <dbReference type="ARBA" id="ARBA00007316"/>
    </source>
</evidence>
<dbReference type="InterPro" id="IPR005702">
    <property type="entry name" value="Wzc-like_C"/>
</dbReference>
<dbReference type="InterPro" id="IPR025669">
    <property type="entry name" value="AAA_dom"/>
</dbReference>
<keyword evidence="7" id="KW-0829">Tyrosine-protein kinase</keyword>
<dbReference type="EC" id="2.7.10.2" evidence="2"/>
<keyword evidence="3 11" id="KW-0808">Transferase</keyword>
<dbReference type="InterPro" id="IPR050445">
    <property type="entry name" value="Bact_polysacc_biosynth/exp"/>
</dbReference>
<evidence type="ECO:0000256" key="3">
    <source>
        <dbReference type="ARBA" id="ARBA00022679"/>
    </source>
</evidence>
<dbReference type="Proteomes" id="UP001521209">
    <property type="component" value="Unassembled WGS sequence"/>
</dbReference>
<dbReference type="CDD" id="cd05387">
    <property type="entry name" value="BY-kinase"/>
    <property type="match status" value="1"/>
</dbReference>
<keyword evidence="5" id="KW-0418">Kinase</keyword>
<feature type="transmembrane region" description="Helical" evidence="9">
    <location>
        <begin position="391"/>
        <end position="413"/>
    </location>
</feature>
<proteinExistence type="inferred from homology"/>